<organism evidence="9 10">
    <name type="scientific">Aspergillus pseudonomiae</name>
    <dbReference type="NCBI Taxonomy" id="1506151"/>
    <lineage>
        <taxon>Eukaryota</taxon>
        <taxon>Fungi</taxon>
        <taxon>Dikarya</taxon>
        <taxon>Ascomycota</taxon>
        <taxon>Pezizomycotina</taxon>
        <taxon>Eurotiomycetes</taxon>
        <taxon>Eurotiomycetidae</taxon>
        <taxon>Eurotiales</taxon>
        <taxon>Aspergillaceae</taxon>
        <taxon>Aspergillus</taxon>
        <taxon>Aspergillus subgen. Circumdati</taxon>
    </lineage>
</organism>
<proteinExistence type="predicted"/>
<reference evidence="9 10" key="1">
    <citation type="submission" date="2019-04" db="EMBL/GenBank/DDBJ databases">
        <authorList>
            <consortium name="DOE Joint Genome Institute"/>
            <person name="Mondo S."/>
            <person name="Kjaerbolling I."/>
            <person name="Vesth T."/>
            <person name="Frisvad J.C."/>
            <person name="Nybo J.L."/>
            <person name="Theobald S."/>
            <person name="Kildgaard S."/>
            <person name="Isbrandt T."/>
            <person name="Kuo A."/>
            <person name="Sato A."/>
            <person name="Lyhne E.K."/>
            <person name="Kogle M.E."/>
            <person name="Wiebenga A."/>
            <person name="Kun R.S."/>
            <person name="Lubbers R.J."/>
            <person name="Makela M.R."/>
            <person name="Barry K."/>
            <person name="Chovatia M."/>
            <person name="Clum A."/>
            <person name="Daum C."/>
            <person name="Haridas S."/>
            <person name="He G."/>
            <person name="LaButti K."/>
            <person name="Lipzen A."/>
            <person name="Riley R."/>
            <person name="Salamov A."/>
            <person name="Simmons B.A."/>
            <person name="Magnuson J.K."/>
            <person name="Henrissat B."/>
            <person name="Mortensen U.H."/>
            <person name="Larsen T.O."/>
            <person name="Devries R.P."/>
            <person name="Grigoriev I.V."/>
            <person name="Machida M."/>
            <person name="Baker S.E."/>
            <person name="Andersen M.R."/>
            <person name="Cantor M.N."/>
            <person name="Hua S.X."/>
        </authorList>
    </citation>
    <scope>NUCLEOTIDE SEQUENCE [LARGE SCALE GENOMIC DNA]</scope>
    <source>
        <strain evidence="9 10">CBS 119388</strain>
    </source>
</reference>
<dbReference type="Proteomes" id="UP000325579">
    <property type="component" value="Unassembled WGS sequence"/>
</dbReference>
<feature type="domain" description="Zn(2)-C6 fungal-type" evidence="8">
    <location>
        <begin position="28"/>
        <end position="59"/>
    </location>
</feature>
<dbReference type="AlphaFoldDB" id="A0A5N7DJU6"/>
<dbReference type="SMART" id="SM00906">
    <property type="entry name" value="Fungal_trans"/>
    <property type="match status" value="1"/>
</dbReference>
<evidence type="ECO:0000256" key="2">
    <source>
        <dbReference type="ARBA" id="ARBA00022833"/>
    </source>
</evidence>
<keyword evidence="1" id="KW-0479">Metal-binding</keyword>
<dbReference type="SMART" id="SM00066">
    <property type="entry name" value="GAL4"/>
    <property type="match status" value="1"/>
</dbReference>
<evidence type="ECO:0000256" key="7">
    <source>
        <dbReference type="SAM" id="MobiDB-lite"/>
    </source>
</evidence>
<feature type="region of interest" description="Disordered" evidence="7">
    <location>
        <begin position="138"/>
        <end position="157"/>
    </location>
</feature>
<dbReference type="CDD" id="cd12148">
    <property type="entry name" value="fungal_TF_MHR"/>
    <property type="match status" value="1"/>
</dbReference>
<dbReference type="PANTHER" id="PTHR47171:SF1">
    <property type="entry name" value="ZN(II)2CYS6 TRANSCRIPTION FACTOR (EUROFUNG)"/>
    <property type="match status" value="1"/>
</dbReference>
<keyword evidence="10" id="KW-1185">Reference proteome</keyword>
<dbReference type="Gene3D" id="4.10.240.10">
    <property type="entry name" value="Zn(2)-C6 fungal-type DNA-binding domain"/>
    <property type="match status" value="1"/>
</dbReference>
<protein>
    <submittedName>
        <fullName evidence="9">Fungal-specific transcription factor domain-containing protein</fullName>
    </submittedName>
</protein>
<gene>
    <name evidence="9" type="ORF">BDV37DRAFT_52229</name>
</gene>
<name>A0A5N7DJU6_9EURO</name>
<evidence type="ECO:0000313" key="9">
    <source>
        <dbReference type="EMBL" id="KAE8406706.1"/>
    </source>
</evidence>
<dbReference type="Pfam" id="PF04082">
    <property type="entry name" value="Fungal_trans"/>
    <property type="match status" value="1"/>
</dbReference>
<dbReference type="InterPro" id="IPR001138">
    <property type="entry name" value="Zn2Cys6_DnaBD"/>
</dbReference>
<keyword evidence="4" id="KW-0238">DNA-binding</keyword>
<evidence type="ECO:0000256" key="1">
    <source>
        <dbReference type="ARBA" id="ARBA00022723"/>
    </source>
</evidence>
<evidence type="ECO:0000256" key="5">
    <source>
        <dbReference type="ARBA" id="ARBA00023163"/>
    </source>
</evidence>
<keyword evidence="2" id="KW-0862">Zinc</keyword>
<dbReference type="InterPro" id="IPR007219">
    <property type="entry name" value="XnlR_reg_dom"/>
</dbReference>
<evidence type="ECO:0000256" key="6">
    <source>
        <dbReference type="ARBA" id="ARBA00023242"/>
    </source>
</evidence>
<dbReference type="GO" id="GO:0003677">
    <property type="term" value="F:DNA binding"/>
    <property type="evidence" value="ECO:0007669"/>
    <property type="project" value="UniProtKB-KW"/>
</dbReference>
<evidence type="ECO:0000256" key="3">
    <source>
        <dbReference type="ARBA" id="ARBA00023015"/>
    </source>
</evidence>
<dbReference type="PROSITE" id="PS50048">
    <property type="entry name" value="ZN2_CY6_FUNGAL_2"/>
    <property type="match status" value="1"/>
</dbReference>
<dbReference type="RefSeq" id="XP_031944025.1">
    <property type="nucleotide sequence ID" value="XM_032090817.1"/>
</dbReference>
<dbReference type="GeneID" id="43675508"/>
<dbReference type="SUPFAM" id="SSF57701">
    <property type="entry name" value="Zn2/Cys6 DNA-binding domain"/>
    <property type="match status" value="1"/>
</dbReference>
<dbReference type="PANTHER" id="PTHR47171">
    <property type="entry name" value="FARA-RELATED"/>
    <property type="match status" value="1"/>
</dbReference>
<keyword evidence="5" id="KW-0804">Transcription</keyword>
<feature type="compositionally biased region" description="Basic and acidic residues" evidence="7">
    <location>
        <begin position="107"/>
        <end position="122"/>
    </location>
</feature>
<evidence type="ECO:0000256" key="4">
    <source>
        <dbReference type="ARBA" id="ARBA00023125"/>
    </source>
</evidence>
<dbReference type="GO" id="GO:0008270">
    <property type="term" value="F:zinc ion binding"/>
    <property type="evidence" value="ECO:0007669"/>
    <property type="project" value="InterPro"/>
</dbReference>
<keyword evidence="6" id="KW-0539">Nucleus</keyword>
<dbReference type="GO" id="GO:0000981">
    <property type="term" value="F:DNA-binding transcription factor activity, RNA polymerase II-specific"/>
    <property type="evidence" value="ECO:0007669"/>
    <property type="project" value="InterPro"/>
</dbReference>
<dbReference type="Pfam" id="PF00172">
    <property type="entry name" value="Zn_clus"/>
    <property type="match status" value="1"/>
</dbReference>
<dbReference type="InterPro" id="IPR036864">
    <property type="entry name" value="Zn2-C6_fun-type_DNA-bd_sf"/>
</dbReference>
<feature type="compositionally biased region" description="Basic and acidic residues" evidence="7">
    <location>
        <begin position="74"/>
        <end position="91"/>
    </location>
</feature>
<dbReference type="GO" id="GO:0006351">
    <property type="term" value="P:DNA-templated transcription"/>
    <property type="evidence" value="ECO:0007669"/>
    <property type="project" value="InterPro"/>
</dbReference>
<dbReference type="OrthoDB" id="5121955at2759"/>
<dbReference type="InterPro" id="IPR052073">
    <property type="entry name" value="Amide_Lactam_Regulators"/>
</dbReference>
<feature type="region of interest" description="Disordered" evidence="7">
    <location>
        <begin position="66"/>
        <end position="127"/>
    </location>
</feature>
<accession>A0A5N7DJU6</accession>
<dbReference type="GO" id="GO:0009893">
    <property type="term" value="P:positive regulation of metabolic process"/>
    <property type="evidence" value="ECO:0007669"/>
    <property type="project" value="UniProtKB-ARBA"/>
</dbReference>
<keyword evidence="3" id="KW-0805">Transcription regulation</keyword>
<evidence type="ECO:0000313" key="10">
    <source>
        <dbReference type="Proteomes" id="UP000325579"/>
    </source>
</evidence>
<evidence type="ECO:0000259" key="8">
    <source>
        <dbReference type="PROSITE" id="PS50048"/>
    </source>
</evidence>
<sequence>MVESEENPKGILSPASTSTPVLRRARVACRACNARRVKCDAADGQPCWHCRTRQTPCELIESRRGKYTRRHTRARDVNRSARPQEIKDPSAGKRPQMRPIDSGQTDTIHRTTEGGRHDRDNGVEIPGVGIAGINARDRSQNGQEQSPPHLQPPGEPTSLSYVVEVVYSPNDGSTEPLKVHYPIPASIADRPDTNHAPRLEEPVSLQEAFIMPPRNVADQLIQAFFRKLHPAFPVFDRQRFTRLYHQGQASPLVLQTIFFLGFTVGSEELVHTAGYSERATARKTHYLRAKALYDADYENDRMNLVAVLLLFGFWWAGPEDQKDPCHWIGCAIALAQSLGMHRTSQSAMSQPMRSLRKRIWWAIYTRDRHISAAFGRPCRIRDEDCDIEALDEDDFKFDDDYDQTLIPVQTSFHIAYTLEMTKLATILSDILIGEFSPRHAALDKYNTEMLAGRLAQWESQLPDQLRKTTPDGSLGASFWASMIHFSYQNCLILLFRPKAIENLSPAEAECDARGRMAADTITRLAEDLLGTGMIKEGLVHLVPALFSALSVHTIVICRKDPIRRQLAENKSRQCLLALSELASSWPVKIWIAKAFVNLLRRLTVQGSASIINVSSSIANNRSNVALSARSNSSGLHQAHSPKQAILENSNRNELMSQASYIHGPQHRDLYPSGNLPQGADHIVYSSFWASYLDNTFDMDLLLHNSLGPTLAGPLDGLDAAEGANPLQF</sequence>
<dbReference type="EMBL" id="ML736752">
    <property type="protein sequence ID" value="KAE8406706.1"/>
    <property type="molecule type" value="Genomic_DNA"/>
</dbReference>